<dbReference type="InterPro" id="IPR004360">
    <property type="entry name" value="Glyas_Fos-R_dOase_dom"/>
</dbReference>
<evidence type="ECO:0000256" key="1">
    <source>
        <dbReference type="ARBA" id="ARBA00022723"/>
    </source>
</evidence>
<comment type="caution">
    <text evidence="7">The sequence shown here is derived from an EMBL/GenBank/DDBJ whole genome shotgun (WGS) entry which is preliminary data.</text>
</comment>
<evidence type="ECO:0000256" key="5">
    <source>
        <dbReference type="ARBA" id="ARBA00033298"/>
    </source>
</evidence>
<name>A0A918TG28_9BACT</name>
<dbReference type="Proteomes" id="UP000644507">
    <property type="component" value="Unassembled WGS sequence"/>
</dbReference>
<dbReference type="PROSITE" id="PS51819">
    <property type="entry name" value="VOC"/>
    <property type="match status" value="1"/>
</dbReference>
<dbReference type="InterPro" id="IPR029068">
    <property type="entry name" value="Glyas_Bleomycin-R_OHBP_Dase"/>
</dbReference>
<dbReference type="RefSeq" id="WP_189568240.1">
    <property type="nucleotide sequence ID" value="NZ_BMXI01000004.1"/>
</dbReference>
<keyword evidence="8" id="KW-1185">Reference proteome</keyword>
<dbReference type="GO" id="GO:0004462">
    <property type="term" value="F:lactoylglutathione lyase activity"/>
    <property type="evidence" value="ECO:0007669"/>
    <property type="project" value="InterPro"/>
</dbReference>
<dbReference type="InterPro" id="IPR037523">
    <property type="entry name" value="VOC_core"/>
</dbReference>
<accession>A0A918TG28</accession>
<dbReference type="Gene3D" id="3.10.180.10">
    <property type="entry name" value="2,3-Dihydroxybiphenyl 1,2-Dioxygenase, domain 1"/>
    <property type="match status" value="1"/>
</dbReference>
<dbReference type="GO" id="GO:0019243">
    <property type="term" value="P:methylglyoxal catabolic process to D-lactate via S-lactoyl-glutathione"/>
    <property type="evidence" value="ECO:0007669"/>
    <property type="project" value="TreeGrafter"/>
</dbReference>
<proteinExistence type="predicted"/>
<evidence type="ECO:0000259" key="6">
    <source>
        <dbReference type="PROSITE" id="PS51819"/>
    </source>
</evidence>
<keyword evidence="1" id="KW-0479">Metal-binding</keyword>
<dbReference type="SUPFAM" id="SSF54593">
    <property type="entry name" value="Glyoxalase/Bleomycin resistance protein/Dihydroxybiphenyl dioxygenase"/>
    <property type="match status" value="1"/>
</dbReference>
<reference evidence="7" key="2">
    <citation type="submission" date="2020-09" db="EMBL/GenBank/DDBJ databases">
        <authorList>
            <person name="Sun Q."/>
            <person name="Kim S."/>
        </authorList>
    </citation>
    <scope>NUCLEOTIDE SEQUENCE</scope>
    <source>
        <strain evidence="7">KCTC 12988</strain>
    </source>
</reference>
<dbReference type="GO" id="GO:0005737">
    <property type="term" value="C:cytoplasm"/>
    <property type="evidence" value="ECO:0007669"/>
    <property type="project" value="TreeGrafter"/>
</dbReference>
<evidence type="ECO:0000313" key="7">
    <source>
        <dbReference type="EMBL" id="GHC47612.1"/>
    </source>
</evidence>
<keyword evidence="7" id="KW-0456">Lyase</keyword>
<reference evidence="7" key="1">
    <citation type="journal article" date="2014" name="Int. J. Syst. Evol. Microbiol.">
        <title>Complete genome sequence of Corynebacterium casei LMG S-19264T (=DSM 44701T), isolated from a smear-ripened cheese.</title>
        <authorList>
            <consortium name="US DOE Joint Genome Institute (JGI-PGF)"/>
            <person name="Walter F."/>
            <person name="Albersmeier A."/>
            <person name="Kalinowski J."/>
            <person name="Ruckert C."/>
        </authorList>
    </citation>
    <scope>NUCLEOTIDE SEQUENCE</scope>
    <source>
        <strain evidence="7">KCTC 12988</strain>
    </source>
</reference>
<sequence>MIQFLHTRIRVSDPETSIAFYNKLGFETGEKKTSPQGNQLAFMNLPGNDHFLELTYSPDYKVEVPEDLMHTAVGVPNIIEYCDKLEKDGIEIWPDGWREKFSGGERKMAFVTDPDGYEVEILERGSNPLA</sequence>
<evidence type="ECO:0000313" key="8">
    <source>
        <dbReference type="Proteomes" id="UP000644507"/>
    </source>
</evidence>
<dbReference type="Pfam" id="PF00903">
    <property type="entry name" value="Glyoxalase"/>
    <property type="match status" value="1"/>
</dbReference>
<evidence type="ECO:0000256" key="2">
    <source>
        <dbReference type="ARBA" id="ARBA00030291"/>
    </source>
</evidence>
<dbReference type="GO" id="GO:0046872">
    <property type="term" value="F:metal ion binding"/>
    <property type="evidence" value="ECO:0007669"/>
    <property type="project" value="UniProtKB-KW"/>
</dbReference>
<dbReference type="PROSITE" id="PS00934">
    <property type="entry name" value="GLYOXALASE_I_1"/>
    <property type="match status" value="1"/>
</dbReference>
<feature type="domain" description="VOC" evidence="6">
    <location>
        <begin position="3"/>
        <end position="124"/>
    </location>
</feature>
<organism evidence="7 8">
    <name type="scientific">Roseibacillus persicicus</name>
    <dbReference type="NCBI Taxonomy" id="454148"/>
    <lineage>
        <taxon>Bacteria</taxon>
        <taxon>Pseudomonadati</taxon>
        <taxon>Verrucomicrobiota</taxon>
        <taxon>Verrucomicrobiia</taxon>
        <taxon>Verrucomicrobiales</taxon>
        <taxon>Verrucomicrobiaceae</taxon>
        <taxon>Roseibacillus</taxon>
    </lineage>
</organism>
<dbReference type="AlphaFoldDB" id="A0A918TG28"/>
<protein>
    <recommendedName>
        <fullName evidence="3">Aldoketomutase</fullName>
    </recommendedName>
    <alternativeName>
        <fullName evidence="2">Ketone-aldehyde mutase</fullName>
    </alternativeName>
    <alternativeName>
        <fullName evidence="4">Methylglyoxalase</fullName>
    </alternativeName>
    <alternativeName>
        <fullName evidence="5">S-D-lactoylglutathione methylglyoxal lyase</fullName>
    </alternativeName>
</protein>
<dbReference type="PANTHER" id="PTHR46036:SF5">
    <property type="entry name" value="LACTOYLGLUTATHIONE LYASE"/>
    <property type="match status" value="1"/>
</dbReference>
<evidence type="ECO:0000256" key="4">
    <source>
        <dbReference type="ARBA" id="ARBA00032460"/>
    </source>
</evidence>
<dbReference type="EMBL" id="BMXI01000004">
    <property type="protein sequence ID" value="GHC47612.1"/>
    <property type="molecule type" value="Genomic_DNA"/>
</dbReference>
<gene>
    <name evidence="7" type="primary">gloA3</name>
    <name evidence="7" type="ORF">GCM10007100_11710</name>
</gene>
<evidence type="ECO:0000256" key="3">
    <source>
        <dbReference type="ARBA" id="ARBA00030892"/>
    </source>
</evidence>
<dbReference type="PANTHER" id="PTHR46036">
    <property type="entry name" value="LACTOYLGLUTATHIONE LYASE"/>
    <property type="match status" value="1"/>
</dbReference>
<dbReference type="InterPro" id="IPR018146">
    <property type="entry name" value="Glyoxalase_1_CS"/>
</dbReference>